<dbReference type="GO" id="GO:0006310">
    <property type="term" value="P:DNA recombination"/>
    <property type="evidence" value="ECO:0007669"/>
    <property type="project" value="InterPro"/>
</dbReference>
<dbReference type="EMBL" id="BK014966">
    <property type="protein sequence ID" value="DAD84784.1"/>
    <property type="molecule type" value="Genomic_DNA"/>
</dbReference>
<name>A0A8S5MRK7_9CAUD</name>
<organism evidence="3">
    <name type="scientific">Siphoviridae sp. ctfeV1</name>
    <dbReference type="NCBI Taxonomy" id="2826417"/>
    <lineage>
        <taxon>Viruses</taxon>
        <taxon>Duplodnaviria</taxon>
        <taxon>Heunggongvirae</taxon>
        <taxon>Uroviricota</taxon>
        <taxon>Caudoviricetes</taxon>
    </lineage>
</organism>
<evidence type="ECO:0000256" key="2">
    <source>
        <dbReference type="SAM" id="MobiDB-lite"/>
    </source>
</evidence>
<evidence type="ECO:0000256" key="1">
    <source>
        <dbReference type="SAM" id="Coils"/>
    </source>
</evidence>
<evidence type="ECO:0000313" key="3">
    <source>
        <dbReference type="EMBL" id="DAD84784.1"/>
    </source>
</evidence>
<keyword evidence="1" id="KW-0175">Coiled coil</keyword>
<dbReference type="Pfam" id="PF01076">
    <property type="entry name" value="Mob_Pre"/>
    <property type="match status" value="1"/>
</dbReference>
<dbReference type="GO" id="GO:0003677">
    <property type="term" value="F:DNA binding"/>
    <property type="evidence" value="ECO:0007669"/>
    <property type="project" value="InterPro"/>
</dbReference>
<reference evidence="3" key="1">
    <citation type="journal article" date="2021" name="Proc. Natl. Acad. Sci. U.S.A.">
        <title>A Catalog of Tens of Thousands of Viruses from Human Metagenomes Reveals Hidden Associations with Chronic Diseases.</title>
        <authorList>
            <person name="Tisza M.J."/>
            <person name="Buck C.B."/>
        </authorList>
    </citation>
    <scope>NUCLEOTIDE SEQUENCE</scope>
    <source>
        <strain evidence="3">CtfeV1</strain>
    </source>
</reference>
<sequence length="476" mass="54104">MDMRSTTSGVSSQESDEQQRNWTKQHWEKKAKDSLSNYDPTRAKLNFEVVKGGIIQSIDTSKTIAEKMAENLAARGIKDPNARPNAVMKRRTVAQFIFGGNRERMHELAFGNQTVDLTKGADNSSIVRCKDIEEWAKDVYSFMAKRFGEDNIISFYVHLDEKNPHCHCTLVPVDPVKNRISWKSVFGDGREAESANMTKLHSELQEAVSEKWGLERGSNMEETRARHRSTEEYKRELVSEVCNLQSTREDLLKQIHRAEIKLKGISTMIANLQARKDDIQTQIDQIAQQLGQSGADNDELANKIALLRKEMEGIDEKLAARYKMLDDANDTINEAKARLAEMREEHSEMLKSLGEDNDLRATAIQKNILWTYNKMLTNSIEPLIPSLSDRQQEILDESGYNDLTTNTDNVINCAMLLVLGYIREATTYAQSCGGGSSPGTGWGRDKDEDDEHWWRRCIAQSAAMMRPATHKRKRGR</sequence>
<dbReference type="InterPro" id="IPR001668">
    <property type="entry name" value="Mob_Pre"/>
</dbReference>
<accession>A0A8S5MRK7</accession>
<feature type="compositionally biased region" description="Polar residues" evidence="2">
    <location>
        <begin position="1"/>
        <end position="13"/>
    </location>
</feature>
<proteinExistence type="predicted"/>
<dbReference type="CDD" id="cd17242">
    <property type="entry name" value="MobM_relaxase"/>
    <property type="match status" value="1"/>
</dbReference>
<dbReference type="NCBIfam" id="NF041497">
    <property type="entry name" value="MobV"/>
    <property type="match status" value="1"/>
</dbReference>
<feature type="coiled-coil region" evidence="1">
    <location>
        <begin position="255"/>
        <end position="352"/>
    </location>
</feature>
<protein>
    <submittedName>
        <fullName evidence="3">Plasmid recombination enzyme</fullName>
    </submittedName>
</protein>
<dbReference type="Gene3D" id="3.30.930.30">
    <property type="match status" value="1"/>
</dbReference>
<feature type="region of interest" description="Disordered" evidence="2">
    <location>
        <begin position="1"/>
        <end position="35"/>
    </location>
</feature>